<keyword evidence="4" id="KW-1185">Reference proteome</keyword>
<protein>
    <recommendedName>
        <fullName evidence="2">Solute-binding protein family 3/N-terminal domain-containing protein</fullName>
    </recommendedName>
</protein>
<feature type="domain" description="Solute-binding protein family 3/N-terminal" evidence="2">
    <location>
        <begin position="30"/>
        <end position="105"/>
    </location>
</feature>
<feature type="chain" id="PRO_5046217697" description="Solute-binding protein family 3/N-terminal domain-containing protein" evidence="1">
    <location>
        <begin position="17"/>
        <end position="127"/>
    </location>
</feature>
<reference evidence="4" key="1">
    <citation type="journal article" date="2019" name="Int. J. Syst. Evol. Microbiol.">
        <title>The Global Catalogue of Microorganisms (GCM) 10K type strain sequencing project: providing services to taxonomists for standard genome sequencing and annotation.</title>
        <authorList>
            <consortium name="The Broad Institute Genomics Platform"/>
            <consortium name="The Broad Institute Genome Sequencing Center for Infectious Disease"/>
            <person name="Wu L."/>
            <person name="Ma J."/>
        </authorList>
    </citation>
    <scope>NUCLEOTIDE SEQUENCE [LARGE SCALE GENOMIC DNA]</scope>
    <source>
        <strain evidence="4">JCM 17555</strain>
    </source>
</reference>
<dbReference type="InterPro" id="IPR001638">
    <property type="entry name" value="Solute-binding_3/MltF_N"/>
</dbReference>
<evidence type="ECO:0000313" key="3">
    <source>
        <dbReference type="EMBL" id="GAA3946269.1"/>
    </source>
</evidence>
<gene>
    <name evidence="3" type="ORF">GCM10022278_01800</name>
</gene>
<dbReference type="SUPFAM" id="SSF53850">
    <property type="entry name" value="Periplasmic binding protein-like II"/>
    <property type="match status" value="1"/>
</dbReference>
<evidence type="ECO:0000313" key="4">
    <source>
        <dbReference type="Proteomes" id="UP001501337"/>
    </source>
</evidence>
<name>A0ABP7NG64_9GAMM</name>
<dbReference type="Pfam" id="PF00497">
    <property type="entry name" value="SBP_bac_3"/>
    <property type="match status" value="1"/>
</dbReference>
<dbReference type="RefSeq" id="WP_344802334.1">
    <property type="nucleotide sequence ID" value="NZ_BAABBO010000001.1"/>
</dbReference>
<comment type="caution">
    <text evidence="3">The sequence shown here is derived from an EMBL/GenBank/DDBJ whole genome shotgun (WGS) entry which is preliminary data.</text>
</comment>
<accession>A0ABP7NG64</accession>
<sequence>MFVALLLLIHGAPAQAVELITGDEYAPWVDGQLPGEGIAVELVREVFELVSTELVSVDVKPWSRALYETQQDLYDATFPFVRTPERDQIFLFSAPLFTVRNVLFSHISAPAFRDIDNLKGKTLWILH</sequence>
<keyword evidence="1" id="KW-0732">Signal</keyword>
<evidence type="ECO:0000256" key="1">
    <source>
        <dbReference type="SAM" id="SignalP"/>
    </source>
</evidence>
<feature type="signal peptide" evidence="1">
    <location>
        <begin position="1"/>
        <end position="16"/>
    </location>
</feature>
<dbReference type="Proteomes" id="UP001501337">
    <property type="component" value="Unassembled WGS sequence"/>
</dbReference>
<dbReference type="Gene3D" id="3.40.190.10">
    <property type="entry name" value="Periplasmic binding protein-like II"/>
    <property type="match status" value="2"/>
</dbReference>
<evidence type="ECO:0000259" key="2">
    <source>
        <dbReference type="Pfam" id="PF00497"/>
    </source>
</evidence>
<dbReference type="EMBL" id="BAABBO010000001">
    <property type="protein sequence ID" value="GAA3946269.1"/>
    <property type="molecule type" value="Genomic_DNA"/>
</dbReference>
<organism evidence="3 4">
    <name type="scientific">Allohahella marinimesophila</name>
    <dbReference type="NCBI Taxonomy" id="1054972"/>
    <lineage>
        <taxon>Bacteria</taxon>
        <taxon>Pseudomonadati</taxon>
        <taxon>Pseudomonadota</taxon>
        <taxon>Gammaproteobacteria</taxon>
        <taxon>Oceanospirillales</taxon>
        <taxon>Hahellaceae</taxon>
        <taxon>Allohahella</taxon>
    </lineage>
</organism>
<proteinExistence type="predicted"/>